<dbReference type="InterPro" id="IPR043502">
    <property type="entry name" value="DNA/RNA_pol_sf"/>
</dbReference>
<dbReference type="Gene3D" id="3.30.70.270">
    <property type="match status" value="1"/>
</dbReference>
<proteinExistence type="predicted"/>
<dbReference type="GO" id="GO:0004519">
    <property type="term" value="F:endonuclease activity"/>
    <property type="evidence" value="ECO:0007669"/>
    <property type="project" value="UniProtKB-KW"/>
</dbReference>
<name>A0AA88UHX1_9ASTE</name>
<accession>A0AA88UHX1</accession>
<dbReference type="CDD" id="cd09274">
    <property type="entry name" value="RNase_HI_RT_Ty3"/>
    <property type="match status" value="1"/>
</dbReference>
<protein>
    <recommendedName>
        <fullName evidence="2">Reverse transcriptase/retrotransposon-derived protein RNase H-like domain-containing protein</fullName>
    </recommendedName>
</protein>
<keyword evidence="4" id="KW-1185">Reference proteome</keyword>
<evidence type="ECO:0000313" key="4">
    <source>
        <dbReference type="Proteomes" id="UP001187471"/>
    </source>
</evidence>
<dbReference type="PANTHER" id="PTHR34072:SF41">
    <property type="entry name" value="REVERSE TRANSCRIPTASE_RETROTRANSPOSON-DERIVED PROTEIN RNASE H-LIKE DOMAIN-CONTAINING PROTEIN"/>
    <property type="match status" value="1"/>
</dbReference>
<dbReference type="InterPro" id="IPR041577">
    <property type="entry name" value="RT_RNaseH_2"/>
</dbReference>
<reference evidence="3" key="1">
    <citation type="submission" date="2022-12" db="EMBL/GenBank/DDBJ databases">
        <title>Draft genome assemblies for two species of Escallonia (Escalloniales).</title>
        <authorList>
            <person name="Chanderbali A."/>
            <person name="Dervinis C."/>
            <person name="Anghel I."/>
            <person name="Soltis D."/>
            <person name="Soltis P."/>
            <person name="Zapata F."/>
        </authorList>
    </citation>
    <scope>NUCLEOTIDE SEQUENCE</scope>
    <source>
        <strain evidence="3">UCBG92.1500</strain>
        <tissue evidence="3">Leaf</tissue>
    </source>
</reference>
<comment type="caution">
    <text evidence="3">The sequence shown here is derived from an EMBL/GenBank/DDBJ whole genome shotgun (WGS) entry which is preliminary data.</text>
</comment>
<gene>
    <name evidence="3" type="ORF">RJ640_002395</name>
</gene>
<dbReference type="AlphaFoldDB" id="A0AA88UHX1"/>
<dbReference type="FunFam" id="3.30.70.270:FF:000020">
    <property type="entry name" value="Transposon Tf2-6 polyprotein-like Protein"/>
    <property type="match status" value="1"/>
</dbReference>
<dbReference type="GO" id="GO:0016787">
    <property type="term" value="F:hydrolase activity"/>
    <property type="evidence" value="ECO:0007669"/>
    <property type="project" value="UniProtKB-KW"/>
</dbReference>
<evidence type="ECO:0000256" key="1">
    <source>
        <dbReference type="SAM" id="MobiDB-lite"/>
    </source>
</evidence>
<dbReference type="Pfam" id="PF17919">
    <property type="entry name" value="RT_RNaseH_2"/>
    <property type="match status" value="1"/>
</dbReference>
<feature type="compositionally biased region" description="Low complexity" evidence="1">
    <location>
        <begin position="20"/>
        <end position="33"/>
    </location>
</feature>
<dbReference type="EMBL" id="JAVXUO010001391">
    <property type="protein sequence ID" value="KAK2982711.1"/>
    <property type="molecule type" value="Genomic_DNA"/>
</dbReference>
<dbReference type="Proteomes" id="UP001187471">
    <property type="component" value="Unassembled WGS sequence"/>
</dbReference>
<evidence type="ECO:0000313" key="3">
    <source>
        <dbReference type="EMBL" id="KAK2982711.1"/>
    </source>
</evidence>
<sequence length="493" mass="54513">MGPLGVPMFCKEGGPRLTQGPPHARAARPAPSRSGPWPWLGLGLFRKVVTFPFQPTSCEELHPPVNTLCIKPSQFTEVGDEFLGLANYYRRFIKGYSAKAAPLTDLLKKGKTWEWSKRCQTAFEGLKGAVTEEPVLALPDHTKVFEVQTDASDFAIGGVLIQEGHPIAFESRKLNDTERRYTVQEKEMTAVVHCLRTWRHYLLGSRFLIKTDNIATSYFQSQKKLSPKQARWQDFLAEFDYVMEYKPGKANLVADALSRKAELAAMSKAKGDILEGIKEGMEHDPLARQLFKLAESGQTQRFWVEDGLLHERPTGVCSQVEQLEEEDHSRVSRHSVGRPSGATTDICLGGGVILLAPNEGRSGGVREDLSCVPTRQGGEPIASGTTRAFAHPRTSVGECKHGLHYMLAKIGGMWLDYGCGGPVFQVLNFYSIPSRLHSGGSSSVIFEERGEVLGTTEGYSKRPRPKVYGEILDRIVQTPWLGAALLNELSPSD</sequence>
<dbReference type="InterPro" id="IPR043128">
    <property type="entry name" value="Rev_trsase/Diguanyl_cyclase"/>
</dbReference>
<feature type="domain" description="Reverse transcriptase/retrotransposon-derived protein RNase H-like" evidence="2">
    <location>
        <begin position="115"/>
        <end position="209"/>
    </location>
</feature>
<dbReference type="SUPFAM" id="SSF56672">
    <property type="entry name" value="DNA/RNA polymerases"/>
    <property type="match status" value="1"/>
</dbReference>
<dbReference type="GO" id="GO:0003964">
    <property type="term" value="F:RNA-directed DNA polymerase activity"/>
    <property type="evidence" value="ECO:0007669"/>
    <property type="project" value="UniProtKB-KW"/>
</dbReference>
<dbReference type="PANTHER" id="PTHR34072">
    <property type="entry name" value="ENZYMATIC POLYPROTEIN-RELATED"/>
    <property type="match status" value="1"/>
</dbReference>
<evidence type="ECO:0000259" key="2">
    <source>
        <dbReference type="Pfam" id="PF17919"/>
    </source>
</evidence>
<feature type="region of interest" description="Disordered" evidence="1">
    <location>
        <begin position="12"/>
        <end position="33"/>
    </location>
</feature>
<organism evidence="3 4">
    <name type="scientific">Escallonia rubra</name>
    <dbReference type="NCBI Taxonomy" id="112253"/>
    <lineage>
        <taxon>Eukaryota</taxon>
        <taxon>Viridiplantae</taxon>
        <taxon>Streptophyta</taxon>
        <taxon>Embryophyta</taxon>
        <taxon>Tracheophyta</taxon>
        <taxon>Spermatophyta</taxon>
        <taxon>Magnoliopsida</taxon>
        <taxon>eudicotyledons</taxon>
        <taxon>Gunneridae</taxon>
        <taxon>Pentapetalae</taxon>
        <taxon>asterids</taxon>
        <taxon>campanulids</taxon>
        <taxon>Escalloniales</taxon>
        <taxon>Escalloniaceae</taxon>
        <taxon>Escallonia</taxon>
    </lineage>
</organism>